<dbReference type="Pfam" id="PF00512">
    <property type="entry name" value="HisKA"/>
    <property type="match status" value="1"/>
</dbReference>
<keyword evidence="4" id="KW-0597">Phosphoprotein</keyword>
<evidence type="ECO:0000259" key="13">
    <source>
        <dbReference type="PROSITE" id="PS50885"/>
    </source>
</evidence>
<feature type="domain" description="HAMP" evidence="13">
    <location>
        <begin position="81"/>
        <end position="135"/>
    </location>
</feature>
<evidence type="ECO:0000256" key="7">
    <source>
        <dbReference type="ARBA" id="ARBA00022777"/>
    </source>
</evidence>
<keyword evidence="8 11" id="KW-1133">Transmembrane helix</keyword>
<keyword evidence="7 14" id="KW-0418">Kinase</keyword>
<dbReference type="AlphaFoldDB" id="A0A502FW36"/>
<dbReference type="PANTHER" id="PTHR45436">
    <property type="entry name" value="SENSOR HISTIDINE KINASE YKOH"/>
    <property type="match status" value="1"/>
</dbReference>
<dbReference type="InterPro" id="IPR004358">
    <property type="entry name" value="Sig_transdc_His_kin-like_C"/>
</dbReference>
<dbReference type="Gene3D" id="1.10.287.130">
    <property type="match status" value="1"/>
</dbReference>
<feature type="transmembrane region" description="Helical" evidence="11">
    <location>
        <begin position="58"/>
        <end position="77"/>
    </location>
</feature>
<evidence type="ECO:0000256" key="6">
    <source>
        <dbReference type="ARBA" id="ARBA00022692"/>
    </source>
</evidence>
<evidence type="ECO:0000256" key="5">
    <source>
        <dbReference type="ARBA" id="ARBA00022679"/>
    </source>
</evidence>
<dbReference type="OrthoDB" id="9804645at2"/>
<gene>
    <name evidence="14" type="ORF">EAH77_23835</name>
</gene>
<reference evidence="14 15" key="1">
    <citation type="journal article" date="2019" name="Environ. Microbiol.">
        <title>Species interactions and distinct microbial communities in high Arctic permafrost affected cryosols are associated with the CH4 and CO2 gas fluxes.</title>
        <authorList>
            <person name="Altshuler I."/>
            <person name="Hamel J."/>
            <person name="Turney S."/>
            <person name="Magnuson E."/>
            <person name="Levesque R."/>
            <person name="Greer C."/>
            <person name="Whyte L.G."/>
        </authorList>
    </citation>
    <scope>NUCLEOTIDE SEQUENCE [LARGE SCALE GENOMIC DNA]</scope>
    <source>
        <strain evidence="14 15">E4</strain>
    </source>
</reference>
<organism evidence="14 15">
    <name type="scientific">Ewingella americana</name>
    <dbReference type="NCBI Taxonomy" id="41202"/>
    <lineage>
        <taxon>Bacteria</taxon>
        <taxon>Pseudomonadati</taxon>
        <taxon>Pseudomonadota</taxon>
        <taxon>Gammaproteobacteria</taxon>
        <taxon>Enterobacterales</taxon>
        <taxon>Yersiniaceae</taxon>
        <taxon>Ewingella</taxon>
    </lineage>
</organism>
<evidence type="ECO:0000256" key="4">
    <source>
        <dbReference type="ARBA" id="ARBA00022553"/>
    </source>
</evidence>
<dbReference type="SUPFAM" id="SSF55874">
    <property type="entry name" value="ATPase domain of HSP90 chaperone/DNA topoisomerase II/histidine kinase"/>
    <property type="match status" value="1"/>
</dbReference>
<evidence type="ECO:0000256" key="9">
    <source>
        <dbReference type="ARBA" id="ARBA00023012"/>
    </source>
</evidence>
<proteinExistence type="predicted"/>
<evidence type="ECO:0000256" key="8">
    <source>
        <dbReference type="ARBA" id="ARBA00022989"/>
    </source>
</evidence>
<dbReference type="InterPro" id="IPR003594">
    <property type="entry name" value="HATPase_dom"/>
</dbReference>
<dbReference type="InterPro" id="IPR003661">
    <property type="entry name" value="HisK_dim/P_dom"/>
</dbReference>
<evidence type="ECO:0000256" key="1">
    <source>
        <dbReference type="ARBA" id="ARBA00000085"/>
    </source>
</evidence>
<comment type="caution">
    <text evidence="14">The sequence shown here is derived from an EMBL/GenBank/DDBJ whole genome shotgun (WGS) entry which is preliminary data.</text>
</comment>
<evidence type="ECO:0000256" key="3">
    <source>
        <dbReference type="ARBA" id="ARBA00012438"/>
    </source>
</evidence>
<dbReference type="Pfam" id="PF02518">
    <property type="entry name" value="HATPase_c"/>
    <property type="match status" value="1"/>
</dbReference>
<evidence type="ECO:0000313" key="15">
    <source>
        <dbReference type="Proteomes" id="UP000317663"/>
    </source>
</evidence>
<dbReference type="PANTHER" id="PTHR45436:SF5">
    <property type="entry name" value="SENSOR HISTIDINE KINASE TRCS"/>
    <property type="match status" value="1"/>
</dbReference>
<dbReference type="CDD" id="cd00075">
    <property type="entry name" value="HATPase"/>
    <property type="match status" value="1"/>
</dbReference>
<dbReference type="CDD" id="cd00082">
    <property type="entry name" value="HisKA"/>
    <property type="match status" value="1"/>
</dbReference>
<evidence type="ECO:0000256" key="10">
    <source>
        <dbReference type="ARBA" id="ARBA00023136"/>
    </source>
</evidence>
<dbReference type="GO" id="GO:0000155">
    <property type="term" value="F:phosphorelay sensor kinase activity"/>
    <property type="evidence" value="ECO:0007669"/>
    <property type="project" value="InterPro"/>
</dbReference>
<dbReference type="Proteomes" id="UP000317663">
    <property type="component" value="Unassembled WGS sequence"/>
</dbReference>
<protein>
    <recommendedName>
        <fullName evidence="3">histidine kinase</fullName>
        <ecNumber evidence="3">2.7.13.3</ecNumber>
    </recommendedName>
</protein>
<dbReference type="Gene3D" id="3.30.565.10">
    <property type="entry name" value="Histidine kinase-like ATPase, C-terminal domain"/>
    <property type="match status" value="1"/>
</dbReference>
<evidence type="ECO:0000313" key="14">
    <source>
        <dbReference type="EMBL" id="TPG53705.1"/>
    </source>
</evidence>
<dbReference type="InterPro" id="IPR003660">
    <property type="entry name" value="HAMP_dom"/>
</dbReference>
<keyword evidence="10 11" id="KW-0472">Membrane</keyword>
<comment type="subcellular location">
    <subcellularLocation>
        <location evidence="2">Membrane</location>
    </subcellularLocation>
</comment>
<name>A0A502FW36_9GAMM</name>
<feature type="transmembrane region" description="Helical" evidence="11">
    <location>
        <begin position="12"/>
        <end position="38"/>
    </location>
</feature>
<dbReference type="PROSITE" id="PS50885">
    <property type="entry name" value="HAMP"/>
    <property type="match status" value="1"/>
</dbReference>
<keyword evidence="9" id="KW-0902">Two-component regulatory system</keyword>
<dbReference type="EC" id="2.7.13.3" evidence="3"/>
<dbReference type="InterPro" id="IPR036097">
    <property type="entry name" value="HisK_dim/P_sf"/>
</dbReference>
<evidence type="ECO:0000259" key="12">
    <source>
        <dbReference type="PROSITE" id="PS50109"/>
    </source>
</evidence>
<accession>A0A502FW36</accession>
<keyword evidence="6 11" id="KW-0812">Transmembrane</keyword>
<comment type="catalytic activity">
    <reaction evidence="1">
        <text>ATP + protein L-histidine = ADP + protein N-phospho-L-histidine.</text>
        <dbReference type="EC" id="2.7.13.3"/>
    </reaction>
</comment>
<dbReference type="SMART" id="SM00387">
    <property type="entry name" value="HATPase_c"/>
    <property type="match status" value="1"/>
</dbReference>
<dbReference type="PROSITE" id="PS50109">
    <property type="entry name" value="HIS_KIN"/>
    <property type="match status" value="1"/>
</dbReference>
<feature type="domain" description="Histidine kinase" evidence="12">
    <location>
        <begin position="143"/>
        <end position="355"/>
    </location>
</feature>
<dbReference type="InterPro" id="IPR005467">
    <property type="entry name" value="His_kinase_dom"/>
</dbReference>
<dbReference type="GO" id="GO:0005886">
    <property type="term" value="C:plasma membrane"/>
    <property type="evidence" value="ECO:0007669"/>
    <property type="project" value="TreeGrafter"/>
</dbReference>
<dbReference type="SUPFAM" id="SSF47384">
    <property type="entry name" value="Homodimeric domain of signal transducing histidine kinase"/>
    <property type="match status" value="1"/>
</dbReference>
<dbReference type="InterPro" id="IPR050428">
    <property type="entry name" value="TCS_sensor_his_kinase"/>
</dbReference>
<evidence type="ECO:0000256" key="2">
    <source>
        <dbReference type="ARBA" id="ARBA00004370"/>
    </source>
</evidence>
<keyword evidence="15" id="KW-1185">Reference proteome</keyword>
<dbReference type="EMBL" id="RCZD01000020">
    <property type="protein sequence ID" value="TPG53705.1"/>
    <property type="molecule type" value="Genomic_DNA"/>
</dbReference>
<dbReference type="Gene3D" id="6.10.340.10">
    <property type="match status" value="1"/>
</dbReference>
<dbReference type="RefSeq" id="WP_140475712.1">
    <property type="nucleotide sequence ID" value="NZ_RCZD01000020.1"/>
</dbReference>
<sequence length="355" mass="38880">MKFATGLSRQIALSMGFMAVGIVLLVQVSAYAFYSLVFTFSPNLISETDSWVPTGPEWIWMAVTTMTAITIAVAVAFKLSRRILIPLNSVAHSLRLVAQGDLGARASTEDHSLVETVTLVNDFNIMAERLQRMEREQRFWNAAIAHELRTPVTILRGRLQGLADGIFPPDVPQFRRLLTQVEGLTCLIEDLRVVGLADSGHLRLQWRMADIAEEIDTVMNMIGPRLKTAGFTTEIASCREPVHCDPVRIRQALLALLENVRCYALPGRILISASLSEGLCRLSVEDEGPGIDDELAEHIFDAFQRGREIGTGGNSGSGLGLAVVKAIAKAHCGNVVYRQTSKGASIFEISWPGAH</sequence>
<dbReference type="PRINTS" id="PR00344">
    <property type="entry name" value="BCTRLSENSOR"/>
</dbReference>
<evidence type="ECO:0000256" key="11">
    <source>
        <dbReference type="SAM" id="Phobius"/>
    </source>
</evidence>
<dbReference type="InterPro" id="IPR036890">
    <property type="entry name" value="HATPase_C_sf"/>
</dbReference>
<keyword evidence="5" id="KW-0808">Transferase</keyword>
<dbReference type="SMART" id="SM00388">
    <property type="entry name" value="HisKA"/>
    <property type="match status" value="1"/>
</dbReference>